<dbReference type="Pfam" id="PF00249">
    <property type="entry name" value="Myb_DNA-binding"/>
    <property type="match status" value="1"/>
</dbReference>
<gene>
    <name evidence="8" type="ORF">Nepgr_000401</name>
</gene>
<keyword evidence="2" id="KW-0805">Transcription regulation</keyword>
<dbReference type="PANTHER" id="PTHR31312:SF1">
    <property type="entry name" value="TRANSCRIPTION ACTIVATOR GLK1"/>
    <property type="match status" value="1"/>
</dbReference>
<evidence type="ECO:0000313" key="8">
    <source>
        <dbReference type="EMBL" id="GMG98561.1"/>
    </source>
</evidence>
<dbReference type="AlphaFoldDB" id="A0AAD3RVF5"/>
<feature type="compositionally biased region" description="Low complexity" evidence="6">
    <location>
        <begin position="169"/>
        <end position="180"/>
    </location>
</feature>
<dbReference type="EMBL" id="BSYO01000001">
    <property type="protein sequence ID" value="GMG98561.1"/>
    <property type="molecule type" value="Genomic_DNA"/>
</dbReference>
<organism evidence="8 9">
    <name type="scientific">Nepenthes gracilis</name>
    <name type="common">Slender pitcher plant</name>
    <dbReference type="NCBI Taxonomy" id="150966"/>
    <lineage>
        <taxon>Eukaryota</taxon>
        <taxon>Viridiplantae</taxon>
        <taxon>Streptophyta</taxon>
        <taxon>Embryophyta</taxon>
        <taxon>Tracheophyta</taxon>
        <taxon>Spermatophyta</taxon>
        <taxon>Magnoliopsida</taxon>
        <taxon>eudicotyledons</taxon>
        <taxon>Gunneridae</taxon>
        <taxon>Pentapetalae</taxon>
        <taxon>Caryophyllales</taxon>
        <taxon>Nepenthaceae</taxon>
        <taxon>Nepenthes</taxon>
    </lineage>
</organism>
<evidence type="ECO:0000256" key="4">
    <source>
        <dbReference type="ARBA" id="ARBA00023163"/>
    </source>
</evidence>
<evidence type="ECO:0000256" key="6">
    <source>
        <dbReference type="SAM" id="MobiDB-lite"/>
    </source>
</evidence>
<dbReference type="InterPro" id="IPR009057">
    <property type="entry name" value="Homeodomain-like_sf"/>
</dbReference>
<dbReference type="GO" id="GO:0003700">
    <property type="term" value="F:DNA-binding transcription factor activity"/>
    <property type="evidence" value="ECO:0007669"/>
    <property type="project" value="InterPro"/>
</dbReference>
<dbReference type="GO" id="GO:0005634">
    <property type="term" value="C:nucleus"/>
    <property type="evidence" value="ECO:0007669"/>
    <property type="project" value="UniProtKB-SubCell"/>
</dbReference>
<name>A0AAD3RVF5_NEPGR</name>
<feature type="region of interest" description="Disordered" evidence="6">
    <location>
        <begin position="94"/>
        <end position="187"/>
    </location>
</feature>
<proteinExistence type="predicted"/>
<evidence type="ECO:0000313" key="9">
    <source>
        <dbReference type="Proteomes" id="UP001279734"/>
    </source>
</evidence>
<dbReference type="SUPFAM" id="SSF46689">
    <property type="entry name" value="Homeodomain-like"/>
    <property type="match status" value="1"/>
</dbReference>
<dbReference type="InterPro" id="IPR006447">
    <property type="entry name" value="Myb_dom_plants"/>
</dbReference>
<reference evidence="8" key="1">
    <citation type="submission" date="2023-05" db="EMBL/GenBank/DDBJ databases">
        <title>Nepenthes gracilis genome sequencing.</title>
        <authorList>
            <person name="Fukushima K."/>
        </authorList>
    </citation>
    <scope>NUCLEOTIDE SEQUENCE</scope>
    <source>
        <strain evidence="8">SING2019-196</strain>
    </source>
</reference>
<keyword evidence="9" id="KW-1185">Reference proteome</keyword>
<keyword evidence="4" id="KW-0804">Transcription</keyword>
<dbReference type="NCBIfam" id="TIGR01557">
    <property type="entry name" value="myb_SHAQKYF"/>
    <property type="match status" value="1"/>
</dbReference>
<dbReference type="PANTHER" id="PTHR31312">
    <property type="entry name" value="TRANSCRIPTION ACTIVATOR GLK1"/>
    <property type="match status" value="1"/>
</dbReference>
<comment type="caution">
    <text evidence="8">The sequence shown here is derived from an EMBL/GenBank/DDBJ whole genome shotgun (WGS) entry which is preliminary data.</text>
</comment>
<feature type="region of interest" description="Disordered" evidence="6">
    <location>
        <begin position="1"/>
        <end position="25"/>
    </location>
</feature>
<evidence type="ECO:0000256" key="5">
    <source>
        <dbReference type="ARBA" id="ARBA00023242"/>
    </source>
</evidence>
<sequence length="460" mass="49878">MLAVSPLRSTEDEREGEMETFSNGADGFPDFSVGSLLDSIDFDDLFVGIHDGDVLPDIDMIPELLANFSVSSSGSGEESPEIDASASVDDQVVAADNDDDNKKNVDDNNSWSKNEEEEENKLLSAMGTSSSKGDEMEVSKKDEAESAAVKSSSKEGERAKKRSSQQAKNNGNNPNNNTNNQGKRKAKVDWTPELHRRFVQAVEQLGVDKAVPSRILEIMGIHCLTRHNIASHLQKYRSHRRHMMAREVEAASWSQKRGVAAGGGSKANMQPWHAPTMGFPPMTLMHRSPLVPLHVWGHPPMDQSTMAVWPKQLVPPPSPLLPPPLPPWASPLPHPPPADPSFWHSHHHRVPTALAPTATPCIPQQALTPTRFVAPPVPGIPPHAIYRPNHGTGGALMPTSPQPPLDIHPTKESVDAAIGEALSKPWSPLPIGLKPPSVDSVLAELQHQGIPKIPPTTPTS</sequence>
<comment type="subcellular location">
    <subcellularLocation>
        <location evidence="1">Nucleus</location>
    </subcellularLocation>
</comment>
<feature type="compositionally biased region" description="Basic and acidic residues" evidence="6">
    <location>
        <begin position="132"/>
        <end position="144"/>
    </location>
</feature>
<dbReference type="PROSITE" id="PS51294">
    <property type="entry name" value="HTH_MYB"/>
    <property type="match status" value="1"/>
</dbReference>
<dbReference type="Proteomes" id="UP001279734">
    <property type="component" value="Unassembled WGS sequence"/>
</dbReference>
<evidence type="ECO:0000259" key="7">
    <source>
        <dbReference type="PROSITE" id="PS51294"/>
    </source>
</evidence>
<dbReference type="Gene3D" id="1.10.10.60">
    <property type="entry name" value="Homeodomain-like"/>
    <property type="match status" value="1"/>
</dbReference>
<feature type="domain" description="HTH myb-type" evidence="7">
    <location>
        <begin position="182"/>
        <end position="241"/>
    </location>
</feature>
<evidence type="ECO:0000256" key="1">
    <source>
        <dbReference type="ARBA" id="ARBA00004123"/>
    </source>
</evidence>
<dbReference type="InterPro" id="IPR044825">
    <property type="entry name" value="GLK1/2-like"/>
</dbReference>
<dbReference type="FunFam" id="1.10.10.60:FF:000007">
    <property type="entry name" value="Two-component response regulator"/>
    <property type="match status" value="1"/>
</dbReference>
<evidence type="ECO:0000256" key="3">
    <source>
        <dbReference type="ARBA" id="ARBA00023125"/>
    </source>
</evidence>
<dbReference type="GO" id="GO:0045893">
    <property type="term" value="P:positive regulation of DNA-templated transcription"/>
    <property type="evidence" value="ECO:0007669"/>
    <property type="project" value="InterPro"/>
</dbReference>
<protein>
    <recommendedName>
        <fullName evidence="7">HTH myb-type domain-containing protein</fullName>
    </recommendedName>
</protein>
<keyword evidence="5" id="KW-0539">Nucleus</keyword>
<keyword evidence="3" id="KW-0238">DNA-binding</keyword>
<accession>A0AAD3RVF5</accession>
<dbReference type="InterPro" id="IPR001005">
    <property type="entry name" value="SANT/Myb"/>
</dbReference>
<dbReference type="InterPro" id="IPR017930">
    <property type="entry name" value="Myb_dom"/>
</dbReference>
<dbReference type="GO" id="GO:0000976">
    <property type="term" value="F:transcription cis-regulatory region binding"/>
    <property type="evidence" value="ECO:0007669"/>
    <property type="project" value="TreeGrafter"/>
</dbReference>
<evidence type="ECO:0000256" key="2">
    <source>
        <dbReference type="ARBA" id="ARBA00023015"/>
    </source>
</evidence>